<evidence type="ECO:0008006" key="3">
    <source>
        <dbReference type="Google" id="ProtNLM"/>
    </source>
</evidence>
<dbReference type="AlphaFoldDB" id="A0A9W6MFP3"/>
<proteinExistence type="predicted"/>
<dbReference type="Proteomes" id="UP001143474">
    <property type="component" value="Unassembled WGS sequence"/>
</dbReference>
<name>A0A9W6MFP3_9ACTN</name>
<dbReference type="SUPFAM" id="SSF50952">
    <property type="entry name" value="Soluble quinoprotein glucose dehydrogenase"/>
    <property type="match status" value="1"/>
</dbReference>
<dbReference type="EMBL" id="BSEV01000015">
    <property type="protein sequence ID" value="GLK12327.1"/>
    <property type="molecule type" value="Genomic_DNA"/>
</dbReference>
<organism evidence="1 2">
    <name type="scientific">Streptosporangium carneum</name>
    <dbReference type="NCBI Taxonomy" id="47481"/>
    <lineage>
        <taxon>Bacteria</taxon>
        <taxon>Bacillati</taxon>
        <taxon>Actinomycetota</taxon>
        <taxon>Actinomycetes</taxon>
        <taxon>Streptosporangiales</taxon>
        <taxon>Streptosporangiaceae</taxon>
        <taxon>Streptosporangium</taxon>
    </lineage>
</organism>
<reference evidence="1" key="1">
    <citation type="journal article" date="2014" name="Int. J. Syst. Evol. Microbiol.">
        <title>Complete genome sequence of Corynebacterium casei LMG S-19264T (=DSM 44701T), isolated from a smear-ripened cheese.</title>
        <authorList>
            <consortium name="US DOE Joint Genome Institute (JGI-PGF)"/>
            <person name="Walter F."/>
            <person name="Albersmeier A."/>
            <person name="Kalinowski J."/>
            <person name="Ruckert C."/>
        </authorList>
    </citation>
    <scope>NUCLEOTIDE SEQUENCE</scope>
    <source>
        <strain evidence="1">VKM Ac-2007</strain>
    </source>
</reference>
<evidence type="ECO:0000313" key="1">
    <source>
        <dbReference type="EMBL" id="GLK12327.1"/>
    </source>
</evidence>
<gene>
    <name evidence="1" type="ORF">GCM10017600_57360</name>
</gene>
<dbReference type="PANTHER" id="PTHR33546:SF1">
    <property type="entry name" value="LARGE, MULTIFUNCTIONAL SECRETED PROTEIN"/>
    <property type="match status" value="1"/>
</dbReference>
<protein>
    <recommendedName>
        <fullName evidence="3">Sugar dehydrogenase</fullName>
    </recommendedName>
</protein>
<dbReference type="Gene3D" id="2.120.10.30">
    <property type="entry name" value="TolB, C-terminal domain"/>
    <property type="match status" value="1"/>
</dbReference>
<evidence type="ECO:0000313" key="2">
    <source>
        <dbReference type="Proteomes" id="UP001143474"/>
    </source>
</evidence>
<sequence length="435" mass="45834">MVSAPTVVANGLNFPTSLAFDADGRIYVAESGLPFGGAAPGGRIWRLENVTDDPKRTLVADDLAAPVTGLCWHDDWLYVSEGGAGRIIRIAEDGRRTVVVEGMPGPGNYHTNMAVVGADGKLYFSQGAMTNLGVIGLDAYELGWLRRLPHAHDLPGLDVVLAGVNAATPDPRPDGSGADVRTGAFAPFGTPTSPGQRVGASLPCTAAVMRCDLDGAGLELVAWGLRNAFGLGFLPDGRLLAVDQGADDRGSRPIGEAPDLLFEVRHGAWYGWPDFVGGEPVTAPAFAPERGPQPTFLLTNHDELPPPQRPLLAFTPHAAATKFAVVPPHASRFAGQLVVTLFGDEAPMTLPAGGPPIGRDLVRVDPLDWSAHRLPTGAPLHRPIDAGFVPGGDALYVLDFGRFEMSDQGVRAESGTGCLWRWEAWADVDGSTPAT</sequence>
<comment type="caution">
    <text evidence="1">The sequence shown here is derived from an EMBL/GenBank/DDBJ whole genome shotgun (WGS) entry which is preliminary data.</text>
</comment>
<reference evidence="1" key="2">
    <citation type="submission" date="2023-01" db="EMBL/GenBank/DDBJ databases">
        <authorList>
            <person name="Sun Q."/>
            <person name="Evtushenko L."/>
        </authorList>
    </citation>
    <scope>NUCLEOTIDE SEQUENCE</scope>
    <source>
        <strain evidence="1">VKM Ac-2007</strain>
    </source>
</reference>
<dbReference type="PANTHER" id="PTHR33546">
    <property type="entry name" value="LARGE, MULTIFUNCTIONAL SECRETED PROTEIN-RELATED"/>
    <property type="match status" value="1"/>
</dbReference>
<dbReference type="InterPro" id="IPR011041">
    <property type="entry name" value="Quinoprot_gluc/sorb_DH_b-prop"/>
</dbReference>
<keyword evidence="2" id="KW-1185">Reference proteome</keyword>
<dbReference type="InterPro" id="IPR011042">
    <property type="entry name" value="6-blade_b-propeller_TolB-like"/>
</dbReference>
<accession>A0A9W6MFP3</accession>